<dbReference type="RefSeq" id="WP_186959202.1">
    <property type="nucleotide sequence ID" value="NZ_JACOOI010000008.1"/>
</dbReference>
<dbReference type="Proteomes" id="UP000644010">
    <property type="component" value="Unassembled WGS sequence"/>
</dbReference>
<feature type="compositionally biased region" description="Polar residues" evidence="1">
    <location>
        <begin position="1202"/>
        <end position="1217"/>
    </location>
</feature>
<accession>A0ABR7E0A4</accession>
<dbReference type="EMBL" id="JACOOI010000008">
    <property type="protein sequence ID" value="MBC5643103.1"/>
    <property type="molecule type" value="Genomic_DNA"/>
</dbReference>
<dbReference type="InterPro" id="IPR006626">
    <property type="entry name" value="PbH1"/>
</dbReference>
<evidence type="ECO:0000313" key="3">
    <source>
        <dbReference type="EMBL" id="MBC5643103.1"/>
    </source>
</evidence>
<gene>
    <name evidence="3" type="ORF">H8S77_09425</name>
</gene>
<reference evidence="3 4" key="1">
    <citation type="submission" date="2020-08" db="EMBL/GenBank/DDBJ databases">
        <title>Genome public.</title>
        <authorList>
            <person name="Liu C."/>
            <person name="Sun Q."/>
        </authorList>
    </citation>
    <scope>NUCLEOTIDE SEQUENCE [LARGE SCALE GENOMIC DNA]</scope>
    <source>
        <strain evidence="3 4">BX2</strain>
    </source>
</reference>
<feature type="chain" id="PRO_5046895525" evidence="2">
    <location>
        <begin position="33"/>
        <end position="1396"/>
    </location>
</feature>
<evidence type="ECO:0000256" key="2">
    <source>
        <dbReference type="SAM" id="SignalP"/>
    </source>
</evidence>
<comment type="caution">
    <text evidence="3">The sequence shown here is derived from an EMBL/GenBank/DDBJ whole genome shotgun (WGS) entry which is preliminary data.</text>
</comment>
<feature type="signal peptide" evidence="2">
    <location>
        <begin position="1"/>
        <end position="32"/>
    </location>
</feature>
<protein>
    <submittedName>
        <fullName evidence="3">T9SS C-terminal target domain-containing protein</fullName>
    </submittedName>
</protein>
<evidence type="ECO:0000313" key="4">
    <source>
        <dbReference type="Proteomes" id="UP000644010"/>
    </source>
</evidence>
<dbReference type="Gene3D" id="2.160.20.110">
    <property type="match status" value="3"/>
</dbReference>
<proteinExistence type="predicted"/>
<feature type="compositionally biased region" description="Pro residues" evidence="1">
    <location>
        <begin position="1221"/>
        <end position="1232"/>
    </location>
</feature>
<sequence length="1396" mass="145878">MKTIRQQLRAAPRILAGLLFAFMAAMASVVHASPSPPLWDGLPADVITNADGHDGSTAEKAILIKDAAELAYFAQQVNAGGLELNVTKGTSIDNSDDKDKGFAGLYFALSNDIDLEGHDWTPIGSGYNYFRGHFDGDGHTVKGLKVNIQASTNVYAGLFGHVVDGTLRNLGVWLAPDGIVVSSSSVYNVCAGGLVGRIYGNGYTTVAIRNCYVEAEGNGAIRITGNGNLMAGGIAGETISAGISTYLITHCYATVDVEAKSNGGGVQVGGIAGSAIDISYAYATGKVEGRAHDYLFTGGICGAVFASIKNCLALNKEISCITTGGGDEYKNRIAGFASTSDSFSDNYATPGMKLNGQPATGGATDNNNGADTWSNKLKNDLDPSSDNEWNNAWIWEDGKLPQLKKLVDAGMNTYGDALSGQTPYSVEDYLSLSWKDAAAKEIENTGDGDGSSPGNPILIKDAAELAYLAQQVNAGGNLNLTNGGTFLNNDGFPGIYFALSADIDLEGGNWTPIGNFYNSFKGHFDGRGHTVKGLTVNGNMLYAGLFGYVVNGTLCNLGVSLHEDGIKVSSAGGVYAGGIVGLLQGSSGDVSLRNCYVVGNGKVEGTSTSSDSSVGGIAGAVVISGSGTASFTHCYATVAVEAEAANGCVAGGIVGRFNGTLSYTYATGSVKANGGERQYAGGICGIKGVGDLTHNLALNSEVAVESGSDCHRIVGYDALDGFPTPGSISSNHARPAMLLNGQPVISTDASDRNGATTTWSNKLKNDLDPSSDNEWNDAWIWEDGKLPKLKKLVDAGKNTYEGELSGQTPYSVEDYLYSSWADAAADRIENTGDGDGSSPGTPILIKDAAELAYLAQQVNAGGDLNLTNGGTIPNNDGFFGKYFALSADIDLEGGNWTPIGIDSYGYGYFKGHFDGRGYTVKGLTVNGEMSFAGLFGRIVNGTLCNLGVSLHEDGIKVSSVNGVNAGGIVGVLQGYTGDVSLRNCYVVGNGKVEGTGTSTGSVSYVGGIAGVVLISGSSTASFTHCYATVAVEAEATDRCVAGGIVGGFSGMSSRILSHTYATGSVKANGGENQYAGGICGFKGDGDFTLTHNLALNSEVAVESGSDCHRIIGFDGFPDLGSISSNHARPAMLLNGQPVTSTDTDSFDGSDTWLDTYKADLGGDPASDNSWKSGNWTWTDSNLPQLRRVILDAGGNVTGYGEWQSSTQPNLPASSFLTNKPAPTPPPVEPDPEPTPPTVYYTVTLPAVEGVITDPAAGTYEVESWSTFRFYLTLDADYSESQPVITTSRYETLAPRSSDGAYQVKYVRNDVEVYIDGIVKNPDPVANETIEAGYPKVWKSGNNLHMQAVTDEPGYIYTADGKLQTVCRLIAGEIRTIQLPAGIYFVRIGNERFKVIL</sequence>
<evidence type="ECO:0000256" key="1">
    <source>
        <dbReference type="SAM" id="MobiDB-lite"/>
    </source>
</evidence>
<dbReference type="SMART" id="SM00710">
    <property type="entry name" value="PbH1"/>
    <property type="match status" value="5"/>
</dbReference>
<feature type="region of interest" description="Disordered" evidence="1">
    <location>
        <begin position="744"/>
        <end position="765"/>
    </location>
</feature>
<name>A0ABR7E0A4_9BACT</name>
<keyword evidence="4" id="KW-1185">Reference proteome</keyword>
<organism evidence="3 4">
    <name type="scientific">Parabacteroides segnis</name>
    <dbReference type="NCBI Taxonomy" id="2763058"/>
    <lineage>
        <taxon>Bacteria</taxon>
        <taxon>Pseudomonadati</taxon>
        <taxon>Bacteroidota</taxon>
        <taxon>Bacteroidia</taxon>
        <taxon>Bacteroidales</taxon>
        <taxon>Tannerellaceae</taxon>
        <taxon>Parabacteroides</taxon>
    </lineage>
</organism>
<keyword evidence="2" id="KW-0732">Signal</keyword>
<feature type="region of interest" description="Disordered" evidence="1">
    <location>
        <begin position="1201"/>
        <end position="1232"/>
    </location>
</feature>